<protein>
    <submittedName>
        <fullName evidence="11">General secretion pathway protein C</fullName>
    </submittedName>
</protein>
<keyword evidence="7" id="KW-0653">Protein transport</keyword>
<evidence type="ECO:0000256" key="6">
    <source>
        <dbReference type="ARBA" id="ARBA00022692"/>
    </source>
</evidence>
<keyword evidence="3" id="KW-0813">Transport</keyword>
<dbReference type="InterPro" id="IPR036034">
    <property type="entry name" value="PDZ_sf"/>
</dbReference>
<dbReference type="Gene3D" id="2.30.30.830">
    <property type="match status" value="1"/>
</dbReference>
<keyword evidence="5" id="KW-0997">Cell inner membrane</keyword>
<organism evidence="11">
    <name type="scientific">Rheinheimera sp. BAL341</name>
    <dbReference type="NCBI Taxonomy" id="1708203"/>
    <lineage>
        <taxon>Bacteria</taxon>
        <taxon>Pseudomonadati</taxon>
        <taxon>Pseudomonadota</taxon>
        <taxon>Gammaproteobacteria</taxon>
        <taxon>Chromatiales</taxon>
        <taxon>Chromatiaceae</taxon>
        <taxon>Rheinheimera</taxon>
    </lineage>
</organism>
<keyword evidence="9" id="KW-0472">Membrane</keyword>
<comment type="subcellular location">
    <subcellularLocation>
        <location evidence="1">Cell inner membrane</location>
    </subcellularLocation>
</comment>
<accession>A0A486XNC6</accession>
<evidence type="ECO:0000256" key="9">
    <source>
        <dbReference type="ARBA" id="ARBA00023136"/>
    </source>
</evidence>
<reference evidence="11" key="1">
    <citation type="submission" date="2019-04" db="EMBL/GenBank/DDBJ databases">
        <authorList>
            <person name="Brambilla D."/>
        </authorList>
    </citation>
    <scope>NUCLEOTIDE SEQUENCE</scope>
    <source>
        <strain evidence="11">BAL1</strain>
    </source>
</reference>
<dbReference type="GO" id="GO:0015628">
    <property type="term" value="P:protein secretion by the type II secretion system"/>
    <property type="evidence" value="ECO:0007669"/>
    <property type="project" value="InterPro"/>
</dbReference>
<evidence type="ECO:0000256" key="8">
    <source>
        <dbReference type="ARBA" id="ARBA00022989"/>
    </source>
</evidence>
<dbReference type="PROSITE" id="PS01141">
    <property type="entry name" value="T2SP_C"/>
    <property type="match status" value="1"/>
</dbReference>
<dbReference type="SUPFAM" id="SSF50156">
    <property type="entry name" value="PDZ domain-like"/>
    <property type="match status" value="1"/>
</dbReference>
<name>A0A486XNC6_9GAMM</name>
<dbReference type="EMBL" id="CAAJGR010000086">
    <property type="protein sequence ID" value="VHO03696.1"/>
    <property type="molecule type" value="Genomic_DNA"/>
</dbReference>
<evidence type="ECO:0000256" key="1">
    <source>
        <dbReference type="ARBA" id="ARBA00004533"/>
    </source>
</evidence>
<gene>
    <name evidence="11" type="ORF">BAL341_1533</name>
</gene>
<evidence type="ECO:0000313" key="11">
    <source>
        <dbReference type="EMBL" id="VHO03696.1"/>
    </source>
</evidence>
<dbReference type="AlphaFoldDB" id="A0A486XNC6"/>
<keyword evidence="6" id="KW-0812">Transmembrane</keyword>
<dbReference type="Pfam" id="PF11356">
    <property type="entry name" value="T2SSC"/>
    <property type="match status" value="1"/>
</dbReference>
<comment type="similarity">
    <text evidence="2">Belongs to the GSP C family.</text>
</comment>
<evidence type="ECO:0000256" key="5">
    <source>
        <dbReference type="ARBA" id="ARBA00022519"/>
    </source>
</evidence>
<dbReference type="GO" id="GO:0015627">
    <property type="term" value="C:type II protein secretion system complex"/>
    <property type="evidence" value="ECO:0007669"/>
    <property type="project" value="InterPro"/>
</dbReference>
<evidence type="ECO:0000256" key="2">
    <source>
        <dbReference type="ARBA" id="ARBA00007986"/>
    </source>
</evidence>
<keyword evidence="4" id="KW-1003">Cell membrane</keyword>
<proteinExistence type="inferred from homology"/>
<feature type="domain" description="Type II secretion system protein GspC N-terminal" evidence="10">
    <location>
        <begin position="29"/>
        <end position="168"/>
    </location>
</feature>
<dbReference type="Gene3D" id="2.30.42.10">
    <property type="match status" value="1"/>
</dbReference>
<evidence type="ECO:0000256" key="7">
    <source>
        <dbReference type="ARBA" id="ARBA00022927"/>
    </source>
</evidence>
<dbReference type="InterPro" id="IPR024961">
    <property type="entry name" value="T2SS_GspC_N"/>
</dbReference>
<evidence type="ECO:0000259" key="10">
    <source>
        <dbReference type="Pfam" id="PF11356"/>
    </source>
</evidence>
<keyword evidence="8" id="KW-1133">Transmembrane helix</keyword>
<evidence type="ECO:0000256" key="3">
    <source>
        <dbReference type="ARBA" id="ARBA00022448"/>
    </source>
</evidence>
<sequence length="323" mass="35090">MKSLPDMQQLMIHLQKVPLNRVQQGLNLVLVIVLAWLLAKVSWQLIPQPAPSSLVVNVAAPSGAEKSGAINLTALTGFALFGKAAAVAEQTPAPVVTEAPKTQLNVKLTGLVAVADDPNQGSAIIESRGTEATYAINDKIDGTNAVLKQVLHDRVLLLQAGRFETLMLDGIEYTRVAQANAGLGRADEPMAEQDSIEPENLDMAPASEPEPMEIQPLQVSEPLEISRDELIAEPMRFFDYIRVMPYRDKGQLMGYRLSPGKDPSLFSQLGLQPNDLAIEINGIALNDMQQAMSAINELRDAKEAAIKIERDGEIRDILVSLSK</sequence>
<dbReference type="GO" id="GO:0005886">
    <property type="term" value="C:plasma membrane"/>
    <property type="evidence" value="ECO:0007669"/>
    <property type="project" value="UniProtKB-SubCell"/>
</dbReference>
<evidence type="ECO:0000256" key="4">
    <source>
        <dbReference type="ARBA" id="ARBA00022475"/>
    </source>
</evidence>
<dbReference type="InterPro" id="IPR001639">
    <property type="entry name" value="T2SS_protein-GspC"/>
</dbReference>
<dbReference type="NCBIfam" id="TIGR01713">
    <property type="entry name" value="typeII_sec_gspC"/>
    <property type="match status" value="1"/>
</dbReference>